<protein>
    <submittedName>
        <fullName evidence="1">Uncharacterized protein</fullName>
    </submittedName>
</protein>
<dbReference type="EMBL" id="KP797973">
    <property type="protein sequence ID" value="AJQ20978.1"/>
    <property type="molecule type" value="Genomic_DNA"/>
</dbReference>
<dbReference type="Pfam" id="PF23837">
    <property type="entry name" value="DUF7207"/>
    <property type="match status" value="1"/>
</dbReference>
<proteinExistence type="predicted"/>
<reference evidence="1 2" key="1">
    <citation type="journal article" date="2015" name="Genome Announc.">
        <title>Genome Sequence of Salmonella enterica Phage Det7.</title>
        <authorList>
            <person name="Casjens S.R."/>
            <person name="Jacobs-Sera D."/>
            <person name="Hatfull G.F."/>
            <person name="Hendrix R.W."/>
        </authorList>
    </citation>
    <scope>NUCLEOTIDE SEQUENCE [LARGE SCALE GENOMIC DNA]</scope>
</reference>
<accession>A0A0C5Q3J5</accession>
<evidence type="ECO:0000313" key="2">
    <source>
        <dbReference type="Proteomes" id="UP000032405"/>
    </source>
</evidence>
<dbReference type="RefSeq" id="YP_009140336.1">
    <property type="nucleotide sequence ID" value="NC_027119.1"/>
</dbReference>
<name>A0A0C5Q3J5_9CAUD</name>
<sequence>MAIVDESNLMEYALRHYITAGVSRDDLMVDIQRISLINQSLKRFVPGKSPRVLINQLIILFNTFETEAVCRMLVLKTDKNQHPRLKAALLTLGVWRDDLCSGSYEPDNELMMALNNDLDEWRKPCQQSQY</sequence>
<evidence type="ECO:0000313" key="1">
    <source>
        <dbReference type="EMBL" id="AJQ20978.1"/>
    </source>
</evidence>
<organism evidence="1 2">
    <name type="scientific">Salmonella phage Det7</name>
    <dbReference type="NCBI Taxonomy" id="454798"/>
    <lineage>
        <taxon>Viruses</taxon>
        <taxon>Duplodnaviria</taxon>
        <taxon>Heunggongvirae</taxon>
        <taxon>Uroviricota</taxon>
        <taxon>Caudoviricetes</taxon>
        <taxon>Pantevenvirales</taxon>
        <taxon>Ackermannviridae</taxon>
        <taxon>Cvivirinae</taxon>
        <taxon>Kuttervirus</taxon>
        <taxon>Kuttervirus Det7</taxon>
    </lineage>
</organism>
<dbReference type="KEGG" id="vg:24366704"/>
<dbReference type="InterPro" id="IPR055631">
    <property type="entry name" value="DUF7207"/>
</dbReference>
<keyword evidence="2" id="KW-1185">Reference proteome</keyword>
<gene>
    <name evidence="1" type="primary">159</name>
    <name evidence="1" type="ORF">DET7_159</name>
</gene>
<dbReference type="Proteomes" id="UP000032405">
    <property type="component" value="Segment"/>
</dbReference>
<dbReference type="GeneID" id="24366704"/>